<dbReference type="GO" id="GO:0016020">
    <property type="term" value="C:membrane"/>
    <property type="evidence" value="ECO:0007669"/>
    <property type="project" value="UniProtKB-SubCell"/>
</dbReference>
<name>A0A834G9Y5_RHOSS</name>
<comment type="subcellular location">
    <subcellularLocation>
        <location evidence="1">Membrane</location>
    </subcellularLocation>
</comment>
<dbReference type="InterPro" id="IPR036273">
    <property type="entry name" value="CRAL/TRIO_N_dom_sf"/>
</dbReference>
<dbReference type="FunFam" id="3.40.525.10:FF:000022">
    <property type="entry name" value="SEC14 cytosolic factor family protein"/>
    <property type="match status" value="1"/>
</dbReference>
<dbReference type="Pfam" id="PF00650">
    <property type="entry name" value="CRAL_TRIO"/>
    <property type="match status" value="1"/>
</dbReference>
<dbReference type="PROSITE" id="PS50191">
    <property type="entry name" value="CRAL_TRIO"/>
    <property type="match status" value="1"/>
</dbReference>
<comment type="caution">
    <text evidence="6">The sequence shown here is derived from an EMBL/GenBank/DDBJ whole genome shotgun (WGS) entry which is preliminary data.</text>
</comment>
<proteinExistence type="predicted"/>
<evidence type="ECO:0000313" key="7">
    <source>
        <dbReference type="Proteomes" id="UP000626092"/>
    </source>
</evidence>
<reference evidence="6" key="1">
    <citation type="submission" date="2019-11" db="EMBL/GenBank/DDBJ databases">
        <authorList>
            <person name="Liu Y."/>
            <person name="Hou J."/>
            <person name="Li T.-Q."/>
            <person name="Guan C.-H."/>
            <person name="Wu X."/>
            <person name="Wu H.-Z."/>
            <person name="Ling F."/>
            <person name="Zhang R."/>
            <person name="Shi X.-G."/>
            <person name="Ren J.-P."/>
            <person name="Chen E.-F."/>
            <person name="Sun J.-M."/>
        </authorList>
    </citation>
    <scope>NUCLEOTIDE SEQUENCE</scope>
    <source>
        <strain evidence="6">Adult_tree_wgs_1</strain>
        <tissue evidence="6">Leaves</tissue>
    </source>
</reference>
<dbReference type="Gene3D" id="2.60.120.680">
    <property type="entry name" value="GOLD domain"/>
    <property type="match status" value="1"/>
</dbReference>
<evidence type="ECO:0000313" key="6">
    <source>
        <dbReference type="EMBL" id="KAF7126844.1"/>
    </source>
</evidence>
<accession>A0A834G9Y5</accession>
<dbReference type="Pfam" id="PF25099">
    <property type="entry name" value="GOLD_PATL1_C"/>
    <property type="match status" value="1"/>
</dbReference>
<feature type="domain" description="CRAL-TRIO" evidence="5">
    <location>
        <begin position="229"/>
        <end position="404"/>
    </location>
</feature>
<evidence type="ECO:0000256" key="2">
    <source>
        <dbReference type="ARBA" id="ARBA00022448"/>
    </source>
</evidence>
<keyword evidence="2" id="KW-0813">Transport</keyword>
<feature type="region of interest" description="Disordered" evidence="4">
    <location>
        <begin position="98"/>
        <end position="129"/>
    </location>
</feature>
<evidence type="ECO:0000256" key="3">
    <source>
        <dbReference type="ARBA" id="ARBA00023136"/>
    </source>
</evidence>
<dbReference type="PANTHER" id="PTHR45932:SF6">
    <property type="entry name" value="PATELLIN-3"/>
    <property type="match status" value="1"/>
</dbReference>
<keyword evidence="3" id="KW-0472">Membrane</keyword>
<evidence type="ECO:0000256" key="4">
    <source>
        <dbReference type="SAM" id="MobiDB-lite"/>
    </source>
</evidence>
<evidence type="ECO:0000259" key="5">
    <source>
        <dbReference type="PROSITE" id="PS50191"/>
    </source>
</evidence>
<dbReference type="InterPro" id="IPR044834">
    <property type="entry name" value="PATL"/>
</dbReference>
<dbReference type="SUPFAM" id="SSF46938">
    <property type="entry name" value="CRAL/TRIO N-terminal domain"/>
    <property type="match status" value="1"/>
</dbReference>
<dbReference type="EMBL" id="WJXA01000011">
    <property type="protein sequence ID" value="KAF7126844.1"/>
    <property type="molecule type" value="Genomic_DNA"/>
</dbReference>
<evidence type="ECO:0000256" key="1">
    <source>
        <dbReference type="ARBA" id="ARBA00004370"/>
    </source>
</evidence>
<gene>
    <name evidence="6" type="ORF">RHSIM_Rhsim11G0053100</name>
</gene>
<dbReference type="SMART" id="SM00516">
    <property type="entry name" value="SEC14"/>
    <property type="match status" value="1"/>
</dbReference>
<dbReference type="Proteomes" id="UP000626092">
    <property type="component" value="Unassembled WGS sequence"/>
</dbReference>
<dbReference type="Gene3D" id="3.40.525.10">
    <property type="entry name" value="CRAL-TRIO lipid binding domain"/>
    <property type="match status" value="1"/>
</dbReference>
<protein>
    <recommendedName>
        <fullName evidence="5">CRAL-TRIO domain-containing protein</fullName>
    </recommendedName>
</protein>
<dbReference type="InterPro" id="IPR001251">
    <property type="entry name" value="CRAL-TRIO_dom"/>
</dbReference>
<dbReference type="InterPro" id="IPR011074">
    <property type="entry name" value="CRAL/TRIO_N_dom"/>
</dbReference>
<dbReference type="AlphaFoldDB" id="A0A834G9Y5"/>
<keyword evidence="7" id="KW-1185">Reference proteome</keyword>
<organism evidence="6 7">
    <name type="scientific">Rhododendron simsii</name>
    <name type="common">Sims's rhododendron</name>
    <dbReference type="NCBI Taxonomy" id="118357"/>
    <lineage>
        <taxon>Eukaryota</taxon>
        <taxon>Viridiplantae</taxon>
        <taxon>Streptophyta</taxon>
        <taxon>Embryophyta</taxon>
        <taxon>Tracheophyta</taxon>
        <taxon>Spermatophyta</taxon>
        <taxon>Magnoliopsida</taxon>
        <taxon>eudicotyledons</taxon>
        <taxon>Gunneridae</taxon>
        <taxon>Pentapetalae</taxon>
        <taxon>asterids</taxon>
        <taxon>Ericales</taxon>
        <taxon>Ericaceae</taxon>
        <taxon>Ericoideae</taxon>
        <taxon>Rhodoreae</taxon>
        <taxon>Rhododendron</taxon>
    </lineage>
</organism>
<dbReference type="PANTHER" id="PTHR45932">
    <property type="entry name" value="PATELLIN-1"/>
    <property type="match status" value="1"/>
</dbReference>
<dbReference type="SMART" id="SM01100">
    <property type="entry name" value="CRAL_TRIO_N"/>
    <property type="match status" value="1"/>
</dbReference>
<dbReference type="SUPFAM" id="SSF101576">
    <property type="entry name" value="Supernatant protein factor (SPF), C-terminal domain"/>
    <property type="match status" value="1"/>
</dbReference>
<dbReference type="GO" id="GO:0008289">
    <property type="term" value="F:lipid binding"/>
    <property type="evidence" value="ECO:0007669"/>
    <property type="project" value="InterPro"/>
</dbReference>
<dbReference type="CDD" id="cd00170">
    <property type="entry name" value="SEC14"/>
    <property type="match status" value="1"/>
</dbReference>
<dbReference type="PRINTS" id="PR00180">
    <property type="entry name" value="CRETINALDHBP"/>
</dbReference>
<dbReference type="SUPFAM" id="SSF52087">
    <property type="entry name" value="CRAL/TRIO domain"/>
    <property type="match status" value="1"/>
</dbReference>
<dbReference type="Gene3D" id="1.10.8.20">
    <property type="entry name" value="N-terminal domain of phosphatidylinositol transfer protein sec14p"/>
    <property type="match status" value="1"/>
</dbReference>
<dbReference type="InterPro" id="IPR036865">
    <property type="entry name" value="CRAL-TRIO_dom_sf"/>
</dbReference>
<dbReference type="Pfam" id="PF03765">
    <property type="entry name" value="CRAL_TRIO_N"/>
    <property type="match status" value="1"/>
</dbReference>
<sequence>MAETAVEVPATVTEKEAPLPPAVAEQELEAQPVVTVEVVEPEKTKLIEPAKKLAPESLVSFKEESNRLSDLSDFQRAALDELRVLVRDALNNREFTHAVKAEEQPKEPPPAAAQEVPAEKTETTLADPAVPQPKTETLVTELEIVKELASVYETKAEEKPAVESAAAAEGSSLADEVSIWGVPLLKDDRSDVILLKFLRARDFKGRDAFAMLKNTICWRREFKIDDLLGEELGDDLEKVVFMHGLDKDGHPVCYNVYGEFQNKDLYQKTFGDEERRTRFLRWRIQFLERTIRKLDFSPGGISTVFQVSDLKNSPGPGKRELRLATKQALQILQDNYPEFVAKQVFINVPWWYLAFYTMISPFLTQRTKSKFVFAGPARTAETLFKYIPPEQVPIQYGGLSVDLCDCNPDFDMDDPATEITVKPLTKQTVEIQVLEKCVIVWELRVVDWEVSYSAEFVPNAAGMYIMVIQKPKKMSPTAEPVVSNSFKVTELGKIVLVIDNPTSKRKKFVYSIVNTHIPGIYLVIWLDGVHWPFVLGVTFLLWLECKARGGYVVVLFCRGFVRLGGMRDESEGSISACSDVAVESFVYQGIGGSALCIFCNWIAFEHICTACSKVVYQNMNSENRSILISVTLHGYMHPPVRYAYQAVLANVTPSTSPISIPGCASQPHTD</sequence>
<dbReference type="InterPro" id="IPR056794">
    <property type="entry name" value="PATL1-6_C_GOLD"/>
</dbReference>
<dbReference type="OrthoDB" id="75724at2759"/>
<dbReference type="InterPro" id="IPR036598">
    <property type="entry name" value="GOLD_dom_sf"/>
</dbReference>